<reference evidence="4 5" key="2">
    <citation type="journal article" date="2016" name="Front. Microbiol.">
        <title>When Genome-Based Approach Meets the 'Old but Good': Revealing Genes Involved in the Antibacterial Activity of Pseudomonas sp. P482 against Soft Rot Pathogens.</title>
        <authorList>
            <person name="Krzyzanowska D.M."/>
            <person name="Ossowicki A."/>
            <person name="Rajewska M."/>
            <person name="Maciag T."/>
            <person name="Jablonska M."/>
            <person name="Obuchowski M."/>
            <person name="Heeb S."/>
            <person name="Jafra S."/>
        </authorList>
    </citation>
    <scope>NUCLEOTIDE SEQUENCE [LARGE SCALE GENOMIC DNA]</scope>
    <source>
        <strain evidence="4 5">P482</strain>
    </source>
</reference>
<dbReference type="EMBL" id="CP071706">
    <property type="protein sequence ID" value="KDN96983.1"/>
    <property type="molecule type" value="Genomic_DNA"/>
</dbReference>
<gene>
    <name evidence="4" type="ORF">BV82_5192</name>
</gene>
<dbReference type="SUPFAM" id="SSF55729">
    <property type="entry name" value="Acyl-CoA N-acyltransferases (Nat)"/>
    <property type="match status" value="1"/>
</dbReference>
<dbReference type="InterPro" id="IPR000182">
    <property type="entry name" value="GNAT_dom"/>
</dbReference>
<dbReference type="CDD" id="cd04301">
    <property type="entry name" value="NAT_SF"/>
    <property type="match status" value="1"/>
</dbReference>
<dbReference type="GeneID" id="98283496"/>
<dbReference type="Proteomes" id="UP000027121">
    <property type="component" value="Chromosome"/>
</dbReference>
<accession>A0AAP0XBC4</accession>
<dbReference type="PANTHER" id="PTHR43877:SF2">
    <property type="entry name" value="AMINOALKYLPHOSPHONATE N-ACETYLTRANSFERASE-RELATED"/>
    <property type="match status" value="1"/>
</dbReference>
<evidence type="ECO:0000256" key="2">
    <source>
        <dbReference type="ARBA" id="ARBA00023315"/>
    </source>
</evidence>
<dbReference type="KEGG" id="pdw:BV82_5192"/>
<dbReference type="PROSITE" id="PS51186">
    <property type="entry name" value="GNAT"/>
    <property type="match status" value="1"/>
</dbReference>
<dbReference type="InterPro" id="IPR016181">
    <property type="entry name" value="Acyl_CoA_acyltransferase"/>
</dbReference>
<dbReference type="RefSeq" id="WP_010220090.1">
    <property type="nucleotide sequence ID" value="NZ_AJJP01000155.1"/>
</dbReference>
<dbReference type="Pfam" id="PF00583">
    <property type="entry name" value="Acetyltransf_1"/>
    <property type="match status" value="1"/>
</dbReference>
<keyword evidence="1" id="KW-0808">Transferase</keyword>
<evidence type="ECO:0000313" key="4">
    <source>
        <dbReference type="EMBL" id="KDN96983.1"/>
    </source>
</evidence>
<dbReference type="AlphaFoldDB" id="A0AAP0XBC4"/>
<reference evidence="4 5" key="1">
    <citation type="journal article" date="2014" name="Genome Announc.">
        <title>Genome Sequence of Pseudomonas sp. Strain P482, a Tomato Rhizosphere Isolate with Broad-Spectrum Antimicrobial Activity.</title>
        <authorList>
            <person name="Krzyzanowska D.M."/>
            <person name="Ossowicki A."/>
            <person name="Jafra S."/>
        </authorList>
    </citation>
    <scope>NUCLEOTIDE SEQUENCE [LARGE SCALE GENOMIC DNA]</scope>
    <source>
        <strain evidence="4 5">P482</strain>
    </source>
</reference>
<protein>
    <submittedName>
        <fullName evidence="4">GNAT family N-acetyltransferase</fullName>
    </submittedName>
</protein>
<feature type="domain" description="N-acetyltransferase" evidence="3">
    <location>
        <begin position="1"/>
        <end position="152"/>
    </location>
</feature>
<dbReference type="InterPro" id="IPR050832">
    <property type="entry name" value="Bact_Acetyltransf"/>
</dbReference>
<proteinExistence type="predicted"/>
<evidence type="ECO:0000259" key="3">
    <source>
        <dbReference type="PROSITE" id="PS51186"/>
    </source>
</evidence>
<evidence type="ECO:0000313" key="5">
    <source>
        <dbReference type="Proteomes" id="UP000027121"/>
    </source>
</evidence>
<dbReference type="PANTHER" id="PTHR43877">
    <property type="entry name" value="AMINOALKYLPHOSPHONATE N-ACETYLTRANSFERASE-RELATED-RELATED"/>
    <property type="match status" value="1"/>
</dbReference>
<keyword evidence="2" id="KW-0012">Acyltransferase</keyword>
<dbReference type="Gene3D" id="3.40.630.30">
    <property type="match status" value="1"/>
</dbReference>
<organism evidence="4 5">
    <name type="scientific">Pseudomonas donghuensis</name>
    <dbReference type="NCBI Taxonomy" id="1163398"/>
    <lineage>
        <taxon>Bacteria</taxon>
        <taxon>Pseudomonadati</taxon>
        <taxon>Pseudomonadota</taxon>
        <taxon>Gammaproteobacteria</taxon>
        <taxon>Pseudomonadales</taxon>
        <taxon>Pseudomonadaceae</taxon>
        <taxon>Pseudomonas</taxon>
    </lineage>
</organism>
<name>A0AAP0XBC4_9PSED</name>
<keyword evidence="5" id="KW-1185">Reference proteome</keyword>
<sequence>MHIIECSLKDVEQAAVLFNQYRVFYELPDDLEKSRDFLQSNLHNNLSRIFLALDNEQNPVAFAQIYPAMCSLAMKRFYWLYDLFVAPHARKAGYARHLMNHLTTLLGAEGADRISLDTATSNKAAQALYESLGYQREGEFVTYHQYLANTAPH</sequence>
<dbReference type="GO" id="GO:0016747">
    <property type="term" value="F:acyltransferase activity, transferring groups other than amino-acyl groups"/>
    <property type="evidence" value="ECO:0007669"/>
    <property type="project" value="InterPro"/>
</dbReference>
<evidence type="ECO:0000256" key="1">
    <source>
        <dbReference type="ARBA" id="ARBA00022679"/>
    </source>
</evidence>